<keyword evidence="34" id="KW-1185">Reference proteome</keyword>
<dbReference type="GO" id="GO:0016020">
    <property type="term" value="C:membrane"/>
    <property type="evidence" value="ECO:0007669"/>
    <property type="project" value="UniProtKB-SubCell"/>
</dbReference>
<feature type="domain" description="Protein kinase" evidence="28">
    <location>
        <begin position="1296"/>
        <end position="1554"/>
    </location>
</feature>
<dbReference type="GO" id="GO:0140359">
    <property type="term" value="F:ABC-type transporter activity"/>
    <property type="evidence" value="ECO:0007669"/>
    <property type="project" value="InterPro"/>
</dbReference>
<feature type="binding site" evidence="25">
    <location>
        <position position="1329"/>
    </location>
    <ligand>
        <name>ATP</name>
        <dbReference type="ChEBI" id="CHEBI:30616"/>
    </ligand>
</feature>
<dbReference type="InterPro" id="IPR050352">
    <property type="entry name" value="ABCG_transporters"/>
</dbReference>
<dbReference type="InterPro" id="IPR043926">
    <property type="entry name" value="ABCG_dom"/>
</dbReference>
<evidence type="ECO:0000259" key="29">
    <source>
        <dbReference type="PROSITE" id="PS50222"/>
    </source>
</evidence>
<evidence type="ECO:0000313" key="33">
    <source>
        <dbReference type="EMBL" id="KAJ8565206.1"/>
    </source>
</evidence>
<keyword evidence="4" id="KW-0723">Serine/threonine-protein kinase</keyword>
<evidence type="ECO:0000259" key="28">
    <source>
        <dbReference type="PROSITE" id="PS50011"/>
    </source>
</evidence>
<feature type="compositionally biased region" description="Polar residues" evidence="26">
    <location>
        <begin position="1200"/>
        <end position="1216"/>
    </location>
</feature>
<dbReference type="InterPro" id="IPR014001">
    <property type="entry name" value="Helicase_ATP-bd"/>
</dbReference>
<evidence type="ECO:0000256" key="26">
    <source>
        <dbReference type="SAM" id="MobiDB-lite"/>
    </source>
</evidence>
<feature type="compositionally biased region" description="Basic and acidic residues" evidence="26">
    <location>
        <begin position="1138"/>
        <end position="1148"/>
    </location>
</feature>
<dbReference type="GO" id="GO:0005681">
    <property type="term" value="C:spliceosomal complex"/>
    <property type="evidence" value="ECO:0007669"/>
    <property type="project" value="UniProtKB-KW"/>
</dbReference>
<dbReference type="PROSITE" id="PS00107">
    <property type="entry name" value="PROTEIN_KINASE_ATP"/>
    <property type="match status" value="1"/>
</dbReference>
<feature type="domain" description="EF-hand" evidence="29">
    <location>
        <begin position="1708"/>
        <end position="1738"/>
    </location>
</feature>
<feature type="region of interest" description="Disordered" evidence="26">
    <location>
        <begin position="1136"/>
        <end position="1158"/>
    </location>
</feature>
<dbReference type="FunFam" id="3.40.50.300:FF:000337">
    <property type="entry name" value="ABC transporter G family member 22"/>
    <property type="match status" value="1"/>
</dbReference>
<evidence type="ECO:0000256" key="1">
    <source>
        <dbReference type="ARBA" id="ARBA00004141"/>
    </source>
</evidence>
<comment type="catalytic activity">
    <reaction evidence="22">
        <text>ATP + H2O = ADP + phosphate + H(+)</text>
        <dbReference type="Rhea" id="RHEA:13065"/>
        <dbReference type="ChEBI" id="CHEBI:15377"/>
        <dbReference type="ChEBI" id="CHEBI:15378"/>
        <dbReference type="ChEBI" id="CHEBI:30616"/>
        <dbReference type="ChEBI" id="CHEBI:43474"/>
        <dbReference type="ChEBI" id="CHEBI:456216"/>
        <dbReference type="EC" id="3.6.4.13"/>
    </reaction>
</comment>
<feature type="transmembrane region" description="Helical" evidence="27">
    <location>
        <begin position="2344"/>
        <end position="2364"/>
    </location>
</feature>
<dbReference type="InterPro" id="IPR048333">
    <property type="entry name" value="HA2_WH"/>
</dbReference>
<dbReference type="Gene3D" id="3.30.200.20">
    <property type="entry name" value="Phosphorylase Kinase, domain 1"/>
    <property type="match status" value="1"/>
</dbReference>
<dbReference type="Gene3D" id="3.30.160.20">
    <property type="match status" value="1"/>
</dbReference>
<evidence type="ECO:0000256" key="19">
    <source>
        <dbReference type="ARBA" id="ARBA00023136"/>
    </source>
</evidence>
<evidence type="ECO:0000256" key="13">
    <source>
        <dbReference type="ARBA" id="ARBA00022801"/>
    </source>
</evidence>
<evidence type="ECO:0000256" key="23">
    <source>
        <dbReference type="ARBA" id="ARBA00048679"/>
    </source>
</evidence>
<evidence type="ECO:0000256" key="22">
    <source>
        <dbReference type="ARBA" id="ARBA00047984"/>
    </source>
</evidence>
<dbReference type="PANTHER" id="PTHR48041:SF94">
    <property type="entry name" value="ABC TRANSPORTER G FAMILY MEMBER 22"/>
    <property type="match status" value="1"/>
</dbReference>
<dbReference type="InterPro" id="IPR001650">
    <property type="entry name" value="Helicase_C-like"/>
</dbReference>
<evidence type="ECO:0000256" key="25">
    <source>
        <dbReference type="PROSITE-ProRule" id="PRU10141"/>
    </source>
</evidence>
<dbReference type="Proteomes" id="UP001152561">
    <property type="component" value="Unassembled WGS sequence"/>
</dbReference>
<dbReference type="Pfam" id="PF26026">
    <property type="entry name" value="RNA_hel_CTD"/>
    <property type="match status" value="1"/>
</dbReference>
<evidence type="ECO:0000259" key="31">
    <source>
        <dbReference type="PROSITE" id="PS51192"/>
    </source>
</evidence>
<dbReference type="InterPro" id="IPR002048">
    <property type="entry name" value="EF_hand_dom"/>
</dbReference>
<dbReference type="Pfam" id="PF00035">
    <property type="entry name" value="dsrm"/>
    <property type="match status" value="1"/>
</dbReference>
<evidence type="ECO:0000256" key="2">
    <source>
        <dbReference type="ARBA" id="ARBA00005814"/>
    </source>
</evidence>
<keyword evidence="18 27" id="KW-1133">Transmembrane helix</keyword>
<dbReference type="FunFam" id="3.40.50.300:FF:000526">
    <property type="entry name" value="DExH-box ATP-dependent RNA helicase DExH3"/>
    <property type="match status" value="1"/>
</dbReference>
<keyword evidence="6" id="KW-0808">Transferase</keyword>
<dbReference type="InterPro" id="IPR000719">
    <property type="entry name" value="Prot_kinase_dom"/>
</dbReference>
<dbReference type="CDD" id="cd17917">
    <property type="entry name" value="DEXHc_RHA-like"/>
    <property type="match status" value="1"/>
</dbReference>
<feature type="region of interest" description="Disordered" evidence="26">
    <location>
        <begin position="1184"/>
        <end position="1271"/>
    </location>
</feature>
<dbReference type="SMART" id="SM00490">
    <property type="entry name" value="HELICc"/>
    <property type="match status" value="1"/>
</dbReference>
<dbReference type="InterPro" id="IPR018247">
    <property type="entry name" value="EF_Hand_1_Ca_BS"/>
</dbReference>
<dbReference type="InterPro" id="IPR011545">
    <property type="entry name" value="DEAD/DEAH_box_helicase_dom"/>
</dbReference>
<dbReference type="FunFam" id="1.10.510.10:FF:000249">
    <property type="entry name" value="Calcium-dependent protein kinase SK5"/>
    <property type="match status" value="1"/>
</dbReference>
<dbReference type="InterPro" id="IPR059023">
    <property type="entry name" value="RNA_hel_CTD"/>
</dbReference>
<keyword evidence="14" id="KW-0347">Helicase</keyword>
<keyword evidence="11 25" id="KW-0547">Nucleotide-binding</keyword>
<comment type="subcellular location">
    <subcellularLocation>
        <location evidence="1">Membrane</location>
        <topology evidence="1">Multi-pass membrane protein</topology>
    </subcellularLocation>
</comment>
<organism evidence="33 34">
    <name type="scientific">Anisodus acutangulus</name>
    <dbReference type="NCBI Taxonomy" id="402998"/>
    <lineage>
        <taxon>Eukaryota</taxon>
        <taxon>Viridiplantae</taxon>
        <taxon>Streptophyta</taxon>
        <taxon>Embryophyta</taxon>
        <taxon>Tracheophyta</taxon>
        <taxon>Spermatophyta</taxon>
        <taxon>Magnoliopsida</taxon>
        <taxon>eudicotyledons</taxon>
        <taxon>Gunneridae</taxon>
        <taxon>Pentapetalae</taxon>
        <taxon>asterids</taxon>
        <taxon>lamiids</taxon>
        <taxon>Solanales</taxon>
        <taxon>Solanaceae</taxon>
        <taxon>Solanoideae</taxon>
        <taxon>Hyoscyameae</taxon>
        <taxon>Anisodus</taxon>
    </lineage>
</organism>
<dbReference type="Gene3D" id="3.40.50.300">
    <property type="entry name" value="P-loop containing nucleotide triphosphate hydrolases"/>
    <property type="match status" value="3"/>
</dbReference>
<keyword evidence="15" id="KW-0106">Calcium</keyword>
<proteinExistence type="inferred from homology"/>
<feature type="transmembrane region" description="Helical" evidence="27">
    <location>
        <begin position="2260"/>
        <end position="2280"/>
    </location>
</feature>
<dbReference type="EMBL" id="JAJAGQ010000004">
    <property type="protein sequence ID" value="KAJ8565206.1"/>
    <property type="molecule type" value="Genomic_DNA"/>
</dbReference>
<keyword evidence="13" id="KW-0378">Hydrolase</keyword>
<sequence length="2495" mass="278422">MHSRLGFLLQCTKRSSSSSTCSALLSTLLFSSQSNRKNFTAYHHRNLIGSDVNKVNFFEKLSFRWFGQLRGFCRYPGTAALEQFSDDEYECDYENHPASSSVANVDEWKWKLSLLLRNEKDQEIVSKDKRDRRDYEQISNLAKRMGLHSEIYGKVVVVSKVPLPNYRPDLDDKRPQREVVIPLSLQRRVEGLLQEHIDRTQLSSGKADSILDGTKSSDIVLDAKMDENPDSFLDGSVMEKVLQRQSLRMRNMQRGWQESPDGNKMLEFRKSLPAFKEKERLLQAIARNQVVVISGETGCGKTTQLPQYILESEIESGRGAFCSIVCTQPRRISALTVAERVATERGEPLGDSVGYKVRLEGVKGKNTHLLFCTSGILLRRLLSDRNLDGITHVFVDEIHERGMNEDFLLIVLKDLLPRRPDLRLILMSATLNAELFSSYFGGAPMIHIPGFTYPVRANFLEDVLEITGYKLTSFNQIDDYGQEKMWKTQKQLAPRKKKNQITALVEDAVNKSNYENYSARARDSLACWAADCIGFNLIEAVLCHICRKERPGAVLVFMTGWEDISCLRDQLKAHPLLGDPNRVLVLTCHGSMATTEQKLIFEKPPQNVRKIVLATNMAEASITINDVVFVVDCGKAKETTYDALNNTPCLLPSWISQASARQRRGRAGRVQPGECYHLYPGCVYEAFAEYQLPELLRTPLNSLCLQIKSLQVGSIAEFLSAALQPPEALAVQNAIQFLKMIGALDENENLTHLGKFLAILPVDPKLGKMLIMGAIFRCFDPVLTIVAGLSVRDPFLLPQDKKDLAGTAKSRFSAKDYSDHMALVRAYEGWKDAEREGSAYEYCWRNFLSAQTLQAIHSLRKQFIFILKDAGLLDADTATNNKLSYNQSLVRAVICSGLYPGIASVVHRETSMSFKTMDDGQVFLYANSVNARYQTISYPWLVFGEKVKVNTVFIRDSTGVSDSIVILFGSTLDCGDTAGHLKMLGGYIEFFMDPTLADCYIKLKEELEMLLQKKLQDPEVDIHKEGKYLMLAVQELVSGDQCEGRFVFGRENKKPKDSKDTDRFTRDGTNPKSLLQTLLMRAGHSPPKYKTKHLKTNEFRALAEFKGMQFVGKPKRNKALAEKDAAIEALAWLTQTSEKNHDEDDKSPPDVTDNMLKLLGPNLGNNGFLQSITAAIWKTRQSEHLPLPNKGDSNSHKSQENSSLGSSKTDANGTQSTPPPHLKITGDTEYGGKSVVDVQKEGNNVKNPDVKSNTASDKPAEGVKQHKPSHVKRVSSLGLKIESILGRKTGNLKDVYSLGRKLGQGQFGETFLCVDKVHAKELACKSIAKRKFNTEEDVEDVRREIQIMHHLAGHPSVVQIVGAYEDAVAVHVIMELCSGGELFDRILQRGHYSEKKAAELARVIVGVVEACHSMGVMHRDLKPENFLFINQDEESLLKTIDFGLSVFFKPGQIFTDVVGSPYYVAPEVLRKHYGLECDIWSAGVIIYILLSGVPPFWEETEQGIFEQVLRGELDFVSEPWPSISESAKDLVRKMLVRDPKKRLTAHEVLCHPWVRVGGVAPDKPLDSAVLSRLNQFSAMNKLKKIAVRVIAESLSAEEIAGLKEMFKMIDTDNSGSITLEELKKGLEKVGANLKDSEITSLMQAADIDNSGTIDYGEFIAAMLHLNKIHKEDHMYAAFLYFDQDGSGYITKDELQQACEKFGMSNIPIEELMSEVDQDNDGRIDYNEFVAMMQDTGFGDMGSRKICAKGKKMTDKPSSTSILRTKSDQLVEAISAAMGGGTRSSPVSGETAEGEAETLSRKSSRRLTSASPGQSGKNNTHIRKSRSAQLKFDLDEVSSGAALSRASSASLGLSFSFTGFAVPPEEIANMKPFSDDDIPEDLEAGTRKMKIQAEPTLPIYLKFTEVCYKVVLKGVTSTTEKEILSGISGSVDPGEVLAMMGPSGSGKTTLLSLLGGRIKEPTGGSITYNEQPYSKLLKSRIGFVMQDDILFPHLTVRETLTCAARLRLPKKLTKEEKEKRAIAVIYELGLERCQDTMIGGSFVRGVSGGERKRVCIGNEIIINPSLLFLDEPTSGLDSTTALRIVEILHDIAEAGKTVITTIHQPSSRLFHKFDKLILLGKGSLLYFGKAPEAMVYFSTIGCSPLISMNPAEFLLDLANGNLNDVSVPSELEDRVQIGNSDRETRNGKPSPAIVHEYLVEAYETRVSESEKKKLMAPMIIDDELKSKVFNAKREWGASWCEQYSILFWRGLKERRHDYFSWLRITQVVATAVILGLLWWQSGGDSPKHMQEQAGLLFFIAVFWGFFPVFTAIFTFPQERAMLNKERSADMYRLSAYFLARTSSDIPLDLILPVLFILVVYFMAGLKHDACAFFLTVLTTFLCIVAAQGLGLAIGATLMDLKRATTLASVTVMTFMLAGGYFVKKVPVFISWLRYLSYNYQTYKLLLKVQYKEKNDWVDGIKVGTGVKEVCTLLAMVFGYRLLAYISLRRMKLHSGA</sequence>
<dbReference type="SMART" id="SM00054">
    <property type="entry name" value="EFh"/>
    <property type="match status" value="4"/>
</dbReference>
<dbReference type="FunFam" id="1.20.120.1080:FF:000002">
    <property type="entry name" value="Putative ATP-dependent RNA helicase DHX36"/>
    <property type="match status" value="1"/>
</dbReference>
<feature type="compositionally biased region" description="Polar residues" evidence="26">
    <location>
        <begin position="1241"/>
        <end position="1256"/>
    </location>
</feature>
<dbReference type="InterPro" id="IPR013525">
    <property type="entry name" value="ABC2_TM"/>
</dbReference>
<dbReference type="PROSITE" id="PS50893">
    <property type="entry name" value="ABC_TRANSPORTER_2"/>
    <property type="match status" value="1"/>
</dbReference>
<keyword evidence="3" id="KW-0813">Transport</keyword>
<dbReference type="Pfam" id="PF19055">
    <property type="entry name" value="ABC2_membrane_7"/>
    <property type="match status" value="1"/>
</dbReference>
<evidence type="ECO:0000256" key="20">
    <source>
        <dbReference type="ARBA" id="ARBA00024334"/>
    </source>
</evidence>
<dbReference type="Pfam" id="PF01061">
    <property type="entry name" value="ABC2_membrane"/>
    <property type="match status" value="1"/>
</dbReference>
<evidence type="ECO:0000256" key="15">
    <source>
        <dbReference type="ARBA" id="ARBA00022837"/>
    </source>
</evidence>
<dbReference type="GO" id="GO:0005509">
    <property type="term" value="F:calcium ion binding"/>
    <property type="evidence" value="ECO:0007669"/>
    <property type="project" value="InterPro"/>
</dbReference>
<evidence type="ECO:0000256" key="4">
    <source>
        <dbReference type="ARBA" id="ARBA00022527"/>
    </source>
</evidence>
<dbReference type="Pfam" id="PF00271">
    <property type="entry name" value="Helicase_C"/>
    <property type="match status" value="1"/>
</dbReference>
<dbReference type="GO" id="GO:0003724">
    <property type="term" value="F:RNA helicase activity"/>
    <property type="evidence" value="ECO:0007669"/>
    <property type="project" value="UniProtKB-EC"/>
</dbReference>
<accession>A0A9Q1RNR0</accession>
<dbReference type="GO" id="GO:0016887">
    <property type="term" value="F:ATP hydrolysis activity"/>
    <property type="evidence" value="ECO:0007669"/>
    <property type="project" value="InterPro"/>
</dbReference>
<dbReference type="PANTHER" id="PTHR48041">
    <property type="entry name" value="ABC TRANSPORTER G FAMILY MEMBER 28"/>
    <property type="match status" value="1"/>
</dbReference>
<evidence type="ECO:0000256" key="24">
    <source>
        <dbReference type="ARBA" id="ARBA00060772"/>
    </source>
</evidence>
<keyword evidence="16 25" id="KW-0067">ATP-binding</keyword>
<feature type="region of interest" description="Disordered" evidence="26">
    <location>
        <begin position="1776"/>
        <end position="1823"/>
    </location>
</feature>
<dbReference type="InterPro" id="IPR011992">
    <property type="entry name" value="EF-hand-dom_pair"/>
</dbReference>
<dbReference type="InterPro" id="IPR017441">
    <property type="entry name" value="Protein_kinase_ATP_BS"/>
</dbReference>
<evidence type="ECO:0000259" key="30">
    <source>
        <dbReference type="PROSITE" id="PS50893"/>
    </source>
</evidence>
<evidence type="ECO:0000313" key="34">
    <source>
        <dbReference type="Proteomes" id="UP001152561"/>
    </source>
</evidence>
<feature type="region of interest" description="Disordered" evidence="26">
    <location>
        <begin position="1049"/>
        <end position="1070"/>
    </location>
</feature>
<evidence type="ECO:0000256" key="8">
    <source>
        <dbReference type="ARBA" id="ARBA00022723"/>
    </source>
</evidence>
<feature type="transmembrane region" description="Helical" evidence="27">
    <location>
        <begin position="2292"/>
        <end position="2314"/>
    </location>
</feature>
<evidence type="ECO:0000256" key="16">
    <source>
        <dbReference type="ARBA" id="ARBA00022840"/>
    </source>
</evidence>
<comment type="catalytic activity">
    <reaction evidence="21">
        <text>L-threonyl-[protein] + ATP = O-phospho-L-threonyl-[protein] + ADP + H(+)</text>
        <dbReference type="Rhea" id="RHEA:46608"/>
        <dbReference type="Rhea" id="RHEA-COMP:11060"/>
        <dbReference type="Rhea" id="RHEA-COMP:11605"/>
        <dbReference type="ChEBI" id="CHEBI:15378"/>
        <dbReference type="ChEBI" id="CHEBI:30013"/>
        <dbReference type="ChEBI" id="CHEBI:30616"/>
        <dbReference type="ChEBI" id="CHEBI:61977"/>
        <dbReference type="ChEBI" id="CHEBI:456216"/>
        <dbReference type="EC" id="2.7.11.1"/>
    </reaction>
</comment>
<dbReference type="SUPFAM" id="SSF54768">
    <property type="entry name" value="dsRNA-binding domain-like"/>
    <property type="match status" value="1"/>
</dbReference>
<dbReference type="PROSITE" id="PS51194">
    <property type="entry name" value="HELICASE_CTER"/>
    <property type="match status" value="1"/>
</dbReference>
<keyword evidence="9" id="KW-0507">mRNA processing</keyword>
<dbReference type="Pfam" id="PF04408">
    <property type="entry name" value="WHD_HA2"/>
    <property type="match status" value="1"/>
</dbReference>
<evidence type="ECO:0000256" key="9">
    <source>
        <dbReference type="ARBA" id="ARBA00022728"/>
    </source>
</evidence>
<evidence type="ECO:0000256" key="12">
    <source>
        <dbReference type="ARBA" id="ARBA00022777"/>
    </source>
</evidence>
<evidence type="ECO:0000256" key="17">
    <source>
        <dbReference type="ARBA" id="ARBA00022884"/>
    </source>
</evidence>
<dbReference type="SUPFAM" id="SSF56112">
    <property type="entry name" value="Protein kinase-like (PK-like)"/>
    <property type="match status" value="1"/>
</dbReference>
<dbReference type="CDD" id="cd05117">
    <property type="entry name" value="STKc_CAMK"/>
    <property type="match status" value="1"/>
</dbReference>
<dbReference type="SMART" id="SM00382">
    <property type="entry name" value="AAA"/>
    <property type="match status" value="2"/>
</dbReference>
<dbReference type="SMART" id="SM00220">
    <property type="entry name" value="S_TKc"/>
    <property type="match status" value="1"/>
</dbReference>
<dbReference type="Pfam" id="PF00069">
    <property type="entry name" value="Pkinase"/>
    <property type="match status" value="1"/>
</dbReference>
<feature type="domain" description="EF-hand" evidence="29">
    <location>
        <begin position="1669"/>
        <end position="1704"/>
    </location>
</feature>
<dbReference type="Pfam" id="PF21010">
    <property type="entry name" value="HA2_C"/>
    <property type="match status" value="1"/>
</dbReference>
<dbReference type="PROSITE" id="PS50222">
    <property type="entry name" value="EF_HAND_2"/>
    <property type="match status" value="4"/>
</dbReference>
<dbReference type="InterPro" id="IPR003439">
    <property type="entry name" value="ABC_transporter-like_ATP-bd"/>
</dbReference>
<dbReference type="PROSITE" id="PS51192">
    <property type="entry name" value="HELICASE_ATP_BIND_1"/>
    <property type="match status" value="1"/>
</dbReference>
<dbReference type="Pfam" id="PF07717">
    <property type="entry name" value="OB_NTP_bind"/>
    <property type="match status" value="1"/>
</dbReference>
<evidence type="ECO:0000256" key="27">
    <source>
        <dbReference type="SAM" id="Phobius"/>
    </source>
</evidence>
<keyword evidence="7 27" id="KW-0812">Transmembrane</keyword>
<dbReference type="Gene3D" id="1.10.510.10">
    <property type="entry name" value="Transferase(Phosphotransferase) domain 1"/>
    <property type="match status" value="1"/>
</dbReference>
<evidence type="ECO:0000256" key="6">
    <source>
        <dbReference type="ARBA" id="ARBA00022679"/>
    </source>
</evidence>
<evidence type="ECO:0000256" key="5">
    <source>
        <dbReference type="ARBA" id="ARBA00022553"/>
    </source>
</evidence>
<evidence type="ECO:0000256" key="21">
    <source>
        <dbReference type="ARBA" id="ARBA00047899"/>
    </source>
</evidence>
<protein>
    <submittedName>
        <fullName evidence="33">Uncharacterized protein</fullName>
    </submittedName>
</protein>
<keyword evidence="10" id="KW-0677">Repeat</keyword>
<dbReference type="SMART" id="SM00358">
    <property type="entry name" value="DSRM"/>
    <property type="match status" value="1"/>
</dbReference>
<keyword evidence="8" id="KW-0479">Metal-binding</keyword>
<evidence type="ECO:0000256" key="7">
    <source>
        <dbReference type="ARBA" id="ARBA00022692"/>
    </source>
</evidence>
<comment type="similarity">
    <text evidence="2">Belongs to the ABC transporter superfamily. ABCG family. Eye pigment precursor importer (TC 3.A.1.204) subfamily.</text>
</comment>
<comment type="caution">
    <text evidence="33">The sequence shown here is derived from an EMBL/GenBank/DDBJ whole genome shotgun (WGS) entry which is preliminary data.</text>
</comment>
<dbReference type="InterPro" id="IPR007502">
    <property type="entry name" value="Helicase-assoc_dom"/>
</dbReference>
<comment type="similarity">
    <text evidence="20">Belongs to the protein kinase superfamily. Ser/Thr protein kinase family. CDPK subfamily.</text>
</comment>
<evidence type="ECO:0000259" key="32">
    <source>
        <dbReference type="PROSITE" id="PS51194"/>
    </source>
</evidence>
<dbReference type="FunFam" id="1.10.238.10:FF:000015">
    <property type="entry name" value="Calcium-dependent protein kinase 1"/>
    <property type="match status" value="1"/>
</dbReference>
<evidence type="ECO:0000256" key="11">
    <source>
        <dbReference type="ARBA" id="ARBA00022741"/>
    </source>
</evidence>
<reference evidence="34" key="1">
    <citation type="journal article" date="2023" name="Proc. Natl. Acad. Sci. U.S.A.">
        <title>Genomic and structural basis for evolution of tropane alkaloid biosynthesis.</title>
        <authorList>
            <person name="Wanga Y.-J."/>
            <person name="Taina T."/>
            <person name="Yua J.-Y."/>
            <person name="Lia J."/>
            <person name="Xua B."/>
            <person name="Chenc J."/>
            <person name="D'Auriad J.C."/>
            <person name="Huanga J.-P."/>
            <person name="Huanga S.-X."/>
        </authorList>
    </citation>
    <scope>NUCLEOTIDE SEQUENCE [LARGE SCALE GENOMIC DNA]</scope>
    <source>
        <strain evidence="34">cv. KIB-2019</strain>
    </source>
</reference>
<dbReference type="InterPro" id="IPR008271">
    <property type="entry name" value="Ser/Thr_kinase_AS"/>
</dbReference>
<dbReference type="InterPro" id="IPR011009">
    <property type="entry name" value="Kinase-like_dom_sf"/>
</dbReference>
<dbReference type="SUPFAM" id="SSF52540">
    <property type="entry name" value="P-loop containing nucleoside triphosphate hydrolases"/>
    <property type="match status" value="2"/>
</dbReference>
<feature type="transmembrane region" description="Helical" evidence="27">
    <location>
        <begin position="2370"/>
        <end position="2392"/>
    </location>
</feature>
<feature type="domain" description="Helicase ATP-binding" evidence="31">
    <location>
        <begin position="282"/>
        <end position="449"/>
    </location>
</feature>
<dbReference type="SMART" id="SM00487">
    <property type="entry name" value="DEXDc"/>
    <property type="match status" value="1"/>
</dbReference>
<dbReference type="FunFam" id="3.30.200.20:FF:000004">
    <property type="entry name" value="Calcium-dependent protein kinase 1"/>
    <property type="match status" value="1"/>
</dbReference>
<evidence type="ECO:0000256" key="10">
    <source>
        <dbReference type="ARBA" id="ARBA00022737"/>
    </source>
</evidence>
<keyword evidence="9" id="KW-0747">Spliceosome</keyword>
<dbReference type="Pfam" id="PF13499">
    <property type="entry name" value="EF-hand_7"/>
    <property type="match status" value="2"/>
</dbReference>
<dbReference type="SMART" id="SM00847">
    <property type="entry name" value="HA2"/>
    <property type="match status" value="1"/>
</dbReference>
<dbReference type="InterPro" id="IPR027417">
    <property type="entry name" value="P-loop_NTPase"/>
</dbReference>
<keyword evidence="5" id="KW-0597">Phosphoprotein</keyword>
<keyword evidence="12" id="KW-0418">Kinase</keyword>
<dbReference type="OrthoDB" id="5600252at2759"/>
<dbReference type="PROSITE" id="PS00018">
    <property type="entry name" value="EF_HAND_1"/>
    <property type="match status" value="4"/>
</dbReference>
<keyword evidence="9" id="KW-0508">mRNA splicing</keyword>
<dbReference type="SUPFAM" id="SSF47473">
    <property type="entry name" value="EF-hand"/>
    <property type="match status" value="1"/>
</dbReference>
<feature type="transmembrane region" description="Helical" evidence="27">
    <location>
        <begin position="2404"/>
        <end position="2421"/>
    </location>
</feature>
<keyword evidence="19 27" id="KW-0472">Membrane</keyword>
<dbReference type="Gene3D" id="1.20.120.1080">
    <property type="match status" value="1"/>
</dbReference>
<dbReference type="GO" id="GO:0004674">
    <property type="term" value="F:protein serine/threonine kinase activity"/>
    <property type="evidence" value="ECO:0007669"/>
    <property type="project" value="UniProtKB-KW"/>
</dbReference>
<dbReference type="InterPro" id="IPR003593">
    <property type="entry name" value="AAA+_ATPase"/>
</dbReference>
<feature type="domain" description="Helicase C-terminal" evidence="32">
    <location>
        <begin position="537"/>
        <end position="711"/>
    </location>
</feature>
<dbReference type="CDD" id="cd03213">
    <property type="entry name" value="ABCG_EPDR"/>
    <property type="match status" value="1"/>
</dbReference>
<dbReference type="GO" id="GO:0005524">
    <property type="term" value="F:ATP binding"/>
    <property type="evidence" value="ECO:0007669"/>
    <property type="project" value="UniProtKB-UniRule"/>
</dbReference>
<evidence type="ECO:0000256" key="18">
    <source>
        <dbReference type="ARBA" id="ARBA00022989"/>
    </source>
</evidence>
<feature type="domain" description="EF-hand" evidence="29">
    <location>
        <begin position="1597"/>
        <end position="1632"/>
    </location>
</feature>
<dbReference type="PROSITE" id="PS50011">
    <property type="entry name" value="PROTEIN_KINASE_DOM"/>
    <property type="match status" value="1"/>
</dbReference>
<dbReference type="PROSITE" id="PS00211">
    <property type="entry name" value="ABC_TRANSPORTER_1"/>
    <property type="match status" value="1"/>
</dbReference>
<dbReference type="InterPro" id="IPR014720">
    <property type="entry name" value="dsRBD_dom"/>
</dbReference>
<dbReference type="CDD" id="cd18791">
    <property type="entry name" value="SF2_C_RHA"/>
    <property type="match status" value="1"/>
</dbReference>
<comment type="catalytic activity">
    <reaction evidence="23">
        <text>L-seryl-[protein] + ATP = O-phospho-L-seryl-[protein] + ADP + H(+)</text>
        <dbReference type="Rhea" id="RHEA:17989"/>
        <dbReference type="Rhea" id="RHEA-COMP:9863"/>
        <dbReference type="Rhea" id="RHEA-COMP:11604"/>
        <dbReference type="ChEBI" id="CHEBI:15378"/>
        <dbReference type="ChEBI" id="CHEBI:29999"/>
        <dbReference type="ChEBI" id="CHEBI:30616"/>
        <dbReference type="ChEBI" id="CHEBI:83421"/>
        <dbReference type="ChEBI" id="CHEBI:456216"/>
        <dbReference type="EC" id="2.7.11.1"/>
    </reaction>
</comment>
<keyword evidence="17" id="KW-0694">RNA-binding</keyword>
<name>A0A9Q1RNR0_9SOLA</name>
<dbReference type="Pfam" id="PF00005">
    <property type="entry name" value="ABC_tran"/>
    <property type="match status" value="1"/>
</dbReference>
<dbReference type="FunFam" id="3.40.50.300:FF:000480">
    <property type="entry name" value="DExH-box ATP-dependent RNA helicase DExH3"/>
    <property type="match status" value="1"/>
</dbReference>
<dbReference type="Pfam" id="PF00270">
    <property type="entry name" value="DEAD"/>
    <property type="match status" value="1"/>
</dbReference>
<feature type="domain" description="ABC transporter" evidence="30">
    <location>
        <begin position="1900"/>
        <end position="2145"/>
    </location>
</feature>
<feature type="compositionally biased region" description="Basic and acidic residues" evidence="26">
    <location>
        <begin position="1049"/>
        <end position="1066"/>
    </location>
</feature>
<dbReference type="InterPro" id="IPR011709">
    <property type="entry name" value="DEAD-box_helicase_OB_fold"/>
</dbReference>
<dbReference type="InterPro" id="IPR017871">
    <property type="entry name" value="ABC_transporter-like_CS"/>
</dbReference>
<dbReference type="Gene3D" id="1.10.238.10">
    <property type="entry name" value="EF-hand"/>
    <property type="match status" value="1"/>
</dbReference>
<evidence type="ECO:0000256" key="14">
    <source>
        <dbReference type="ARBA" id="ARBA00022806"/>
    </source>
</evidence>
<gene>
    <name evidence="33" type="ORF">K7X08_007782</name>
</gene>
<dbReference type="PROSITE" id="PS00108">
    <property type="entry name" value="PROTEIN_KINASE_ST"/>
    <property type="match status" value="1"/>
</dbReference>
<dbReference type="GO" id="GO:0003723">
    <property type="term" value="F:RNA binding"/>
    <property type="evidence" value="ECO:0007669"/>
    <property type="project" value="UniProtKB-KW"/>
</dbReference>
<feature type="domain" description="EF-hand" evidence="29">
    <location>
        <begin position="1633"/>
        <end position="1668"/>
    </location>
</feature>
<evidence type="ECO:0000256" key="3">
    <source>
        <dbReference type="ARBA" id="ARBA00022448"/>
    </source>
</evidence>
<comment type="similarity">
    <text evidence="24">Belongs to the DExH box helicase family.</text>
</comment>